<dbReference type="RefSeq" id="WP_132316727.1">
    <property type="nucleotide sequence ID" value="NZ_FWZT01000004.1"/>
</dbReference>
<dbReference type="PANTHER" id="PTHR15032">
    <property type="entry name" value="N-ACYL-PHOSPHATIDYLETHANOLAMINE-HYDROLYZING PHOSPHOLIPASE D"/>
    <property type="match status" value="1"/>
</dbReference>
<dbReference type="Gene3D" id="3.60.15.10">
    <property type="entry name" value="Ribonuclease Z/Hydroxyacylglutathione hydrolase-like"/>
    <property type="match status" value="1"/>
</dbReference>
<dbReference type="InterPro" id="IPR001279">
    <property type="entry name" value="Metallo-B-lactamas"/>
</dbReference>
<dbReference type="AlphaFoldDB" id="A0A1Y6BJG1"/>
<protein>
    <submittedName>
        <fullName evidence="2">L-ascorbate metabolism protein UlaG, beta-lactamase superfamily</fullName>
    </submittedName>
</protein>
<gene>
    <name evidence="2" type="ORF">SAMN06296036_104172</name>
</gene>
<dbReference type="GO" id="GO:0070290">
    <property type="term" value="F:N-acylphosphatidylethanolamine-specific phospholipase D activity"/>
    <property type="evidence" value="ECO:0007669"/>
    <property type="project" value="InterPro"/>
</dbReference>
<reference evidence="3" key="1">
    <citation type="submission" date="2017-04" db="EMBL/GenBank/DDBJ databases">
        <authorList>
            <person name="Varghese N."/>
            <person name="Submissions S."/>
        </authorList>
    </citation>
    <scope>NUCLEOTIDE SEQUENCE [LARGE SCALE GENOMIC DNA]</scope>
    <source>
        <strain evidence="3">RKEM611</strain>
    </source>
</reference>
<feature type="domain" description="Metallo-beta-lactamase" evidence="1">
    <location>
        <begin position="116"/>
        <end position="310"/>
    </location>
</feature>
<evidence type="ECO:0000313" key="3">
    <source>
        <dbReference type="Proteomes" id="UP000192907"/>
    </source>
</evidence>
<keyword evidence="3" id="KW-1185">Reference proteome</keyword>
<dbReference type="OrthoDB" id="5288928at2"/>
<dbReference type="SUPFAM" id="SSF56281">
    <property type="entry name" value="Metallo-hydrolase/oxidoreductase"/>
    <property type="match status" value="1"/>
</dbReference>
<proteinExistence type="predicted"/>
<evidence type="ECO:0000313" key="2">
    <source>
        <dbReference type="EMBL" id="SMF06863.1"/>
    </source>
</evidence>
<sequence>MKQILAIFGSLWLTGCSSMGSNPSHVDQERFKQSQQYNSEKQVFENRQADLFEKMNARFSLWSNLRKWLEDAPDRAPGGKLPEVRPDMEEFMSTDDDVKIIWFGHSTFLMNLGGKTVLVDPIFSNNAAPVSFLVERFQPPVLSIHELPPIDYIVISHDHYDHLDMESIRFFRDKSPTFLVPLGVGSHLRAWGIDQKMILEKDWWESFEADGITFTATPAQHFSGRGLSNRNSTLWASWVIQTPSHRIFFSGDSGYDTHFKSIGEKLGPFDLALLDNGQYNIDWREVHLLPEEAITAINDLNAKKFFPVHWGMFVLSYHTWYEPIEKAFALSRKNNIELVAPKIGEVLYVNRTSTLEAWWRRVKSSLPGT</sequence>
<dbReference type="GO" id="GO:0008270">
    <property type="term" value="F:zinc ion binding"/>
    <property type="evidence" value="ECO:0007669"/>
    <property type="project" value="InterPro"/>
</dbReference>
<name>A0A1Y6BJG1_9BACT</name>
<dbReference type="PROSITE" id="PS51257">
    <property type="entry name" value="PROKAR_LIPOPROTEIN"/>
    <property type="match status" value="1"/>
</dbReference>
<dbReference type="InterPro" id="IPR036866">
    <property type="entry name" value="RibonucZ/Hydroxyglut_hydro"/>
</dbReference>
<dbReference type="Pfam" id="PF12706">
    <property type="entry name" value="Lactamase_B_2"/>
    <property type="match status" value="1"/>
</dbReference>
<dbReference type="Proteomes" id="UP000192907">
    <property type="component" value="Unassembled WGS sequence"/>
</dbReference>
<dbReference type="EMBL" id="FWZT01000004">
    <property type="protein sequence ID" value="SMF06863.1"/>
    <property type="molecule type" value="Genomic_DNA"/>
</dbReference>
<dbReference type="PANTHER" id="PTHR15032:SF4">
    <property type="entry name" value="N-ACYL-PHOSPHATIDYLETHANOLAMINE-HYDROLYZING PHOSPHOLIPASE D"/>
    <property type="match status" value="1"/>
</dbReference>
<dbReference type="GO" id="GO:0005737">
    <property type="term" value="C:cytoplasm"/>
    <property type="evidence" value="ECO:0007669"/>
    <property type="project" value="TreeGrafter"/>
</dbReference>
<dbReference type="InterPro" id="IPR024884">
    <property type="entry name" value="NAPE-PLD"/>
</dbReference>
<organism evidence="2 3">
    <name type="scientific">Pseudobacteriovorax antillogorgiicola</name>
    <dbReference type="NCBI Taxonomy" id="1513793"/>
    <lineage>
        <taxon>Bacteria</taxon>
        <taxon>Pseudomonadati</taxon>
        <taxon>Bdellovibrionota</taxon>
        <taxon>Oligoflexia</taxon>
        <taxon>Oligoflexales</taxon>
        <taxon>Pseudobacteriovoracaceae</taxon>
        <taxon>Pseudobacteriovorax</taxon>
    </lineage>
</organism>
<dbReference type="PIRSF" id="PIRSF038896">
    <property type="entry name" value="NAPE-PLD"/>
    <property type="match status" value="1"/>
</dbReference>
<accession>A0A1Y6BJG1</accession>
<evidence type="ECO:0000259" key="1">
    <source>
        <dbReference type="Pfam" id="PF12706"/>
    </source>
</evidence>
<dbReference type="STRING" id="1513793.SAMN06296036_104172"/>